<dbReference type="AlphaFoldDB" id="A0A6J2X4H3"/>
<reference evidence="2" key="1">
    <citation type="submission" date="2025-08" db="UniProtKB">
        <authorList>
            <consortium name="RefSeq"/>
        </authorList>
    </citation>
    <scope>IDENTIFICATION</scope>
    <source>
        <tissue evidence="2">Gonads</tissue>
    </source>
</reference>
<dbReference type="PANTHER" id="PTHR47331:SF4">
    <property type="entry name" value="PEPTIDASE S1 DOMAIN-CONTAINING PROTEIN"/>
    <property type="match status" value="1"/>
</dbReference>
<dbReference type="InterPro" id="IPR008042">
    <property type="entry name" value="Retrotrans_Pao"/>
</dbReference>
<sequence length="356" mass="41062">MYRQVLIDPEQRCFQRILWKDLDDPKAMVECFELNTVTYGCASSPFLAVRCLKQLALEFQPIYPEACHVILNCFYLDDLLAGAFSISELLKLQKEVSFILSSGGFQLRKWLCNKSELLKSFQVDSTLSSNILQLGKDEQNKTLGIFWNSSSDTIHYSIKKFKYEGSVTKRMILSTISQIFDPLGLLGPVVVNGKIILQQLWQEQLDWDESIPSYLLEYWMEFCNNIQVLNEFSIFRFVLSDNFQVTHLHAFADASEKAYGGCVYLVCFANGEYVSSTLLVSKSRIAPIKKISLPRLELCAAELVTKLVRKAKEPLSRFKIEKTFYWTDSLITLSWIKGCPSRWKTLELFIKVEWSY</sequence>
<dbReference type="RefSeq" id="XP_030746062.1">
    <property type="nucleotide sequence ID" value="XM_030890202.1"/>
</dbReference>
<gene>
    <name evidence="2" type="primary">LOC115874903</name>
</gene>
<accession>A0A6J2X4H3</accession>
<dbReference type="GO" id="GO:0071897">
    <property type="term" value="P:DNA biosynthetic process"/>
    <property type="evidence" value="ECO:0007669"/>
    <property type="project" value="UniProtKB-ARBA"/>
</dbReference>
<dbReference type="Pfam" id="PF05380">
    <property type="entry name" value="Peptidase_A17"/>
    <property type="match status" value="1"/>
</dbReference>
<dbReference type="InterPro" id="IPR043502">
    <property type="entry name" value="DNA/RNA_pol_sf"/>
</dbReference>
<proteinExistence type="predicted"/>
<evidence type="ECO:0000313" key="2">
    <source>
        <dbReference type="RefSeq" id="XP_030746062.1"/>
    </source>
</evidence>
<protein>
    <submittedName>
        <fullName evidence="2">Uncharacterized protein LOC115874903</fullName>
    </submittedName>
</protein>
<dbReference type="PANTHER" id="PTHR47331">
    <property type="entry name" value="PHD-TYPE DOMAIN-CONTAINING PROTEIN"/>
    <property type="match status" value="1"/>
</dbReference>
<dbReference type="GeneID" id="115874903"/>
<evidence type="ECO:0000313" key="1">
    <source>
        <dbReference type="Proteomes" id="UP000504635"/>
    </source>
</evidence>
<keyword evidence="1" id="KW-1185">Reference proteome</keyword>
<organism evidence="1 2">
    <name type="scientific">Sitophilus oryzae</name>
    <name type="common">Rice weevil</name>
    <name type="synonym">Curculio oryzae</name>
    <dbReference type="NCBI Taxonomy" id="7048"/>
    <lineage>
        <taxon>Eukaryota</taxon>
        <taxon>Metazoa</taxon>
        <taxon>Ecdysozoa</taxon>
        <taxon>Arthropoda</taxon>
        <taxon>Hexapoda</taxon>
        <taxon>Insecta</taxon>
        <taxon>Pterygota</taxon>
        <taxon>Neoptera</taxon>
        <taxon>Endopterygota</taxon>
        <taxon>Coleoptera</taxon>
        <taxon>Polyphaga</taxon>
        <taxon>Cucujiformia</taxon>
        <taxon>Curculionidae</taxon>
        <taxon>Dryophthorinae</taxon>
        <taxon>Sitophilus</taxon>
    </lineage>
</organism>
<dbReference type="KEGG" id="soy:115874903"/>
<dbReference type="InParanoid" id="A0A6J2X4H3"/>
<dbReference type="OrthoDB" id="8194935at2759"/>
<dbReference type="SUPFAM" id="SSF56672">
    <property type="entry name" value="DNA/RNA polymerases"/>
    <property type="match status" value="1"/>
</dbReference>
<dbReference type="Proteomes" id="UP000504635">
    <property type="component" value="Unplaced"/>
</dbReference>
<name>A0A6J2X4H3_SITOR</name>